<evidence type="ECO:0000256" key="5">
    <source>
        <dbReference type="ARBA" id="ARBA00022989"/>
    </source>
</evidence>
<evidence type="ECO:0000256" key="2">
    <source>
        <dbReference type="ARBA" id="ARBA00022448"/>
    </source>
</evidence>
<dbReference type="PANTHER" id="PTHR11893:SF36">
    <property type="entry name" value="INNEXIN-5"/>
    <property type="match status" value="1"/>
</dbReference>
<dbReference type="GO" id="GO:0034220">
    <property type="term" value="P:monoatomic ion transmembrane transport"/>
    <property type="evidence" value="ECO:0007669"/>
    <property type="project" value="UniProtKB-KW"/>
</dbReference>
<dbReference type="EMBL" id="CAJFCJ010000002">
    <property type="protein sequence ID" value="CAD5111819.1"/>
    <property type="molecule type" value="Genomic_DNA"/>
</dbReference>
<keyword evidence="12" id="KW-1185">Reference proteome</keyword>
<comment type="caution">
    <text evidence="10">Lacks conserved residue(s) required for the propagation of feature annotation.</text>
</comment>
<keyword evidence="4 10" id="KW-0812">Transmembrane</keyword>
<dbReference type="InterPro" id="IPR000990">
    <property type="entry name" value="Innexin"/>
</dbReference>
<feature type="glycosylation site" description="N-linked (GlcNAc...) asparagine" evidence="9">
    <location>
        <position position="56"/>
    </location>
</feature>
<evidence type="ECO:0000256" key="9">
    <source>
        <dbReference type="PIRSR" id="PIRSR600990-52"/>
    </source>
</evidence>
<evidence type="ECO:0000256" key="1">
    <source>
        <dbReference type="ARBA" id="ARBA00004651"/>
    </source>
</evidence>
<comment type="function">
    <text evidence="10">Structural component of the gap junctions.</text>
</comment>
<keyword evidence="8 10" id="KW-0407">Ion channel</keyword>
<evidence type="ECO:0000256" key="10">
    <source>
        <dbReference type="RuleBase" id="RU010713"/>
    </source>
</evidence>
<keyword evidence="5 10" id="KW-1133">Transmembrane helix</keyword>
<dbReference type="Proteomes" id="UP000549394">
    <property type="component" value="Unassembled WGS sequence"/>
</dbReference>
<accession>A0A7I8V8A3</accession>
<feature type="transmembrane region" description="Helical" evidence="10">
    <location>
        <begin position="189"/>
        <end position="212"/>
    </location>
</feature>
<dbReference type="PROSITE" id="PS51013">
    <property type="entry name" value="PANNEXIN"/>
    <property type="match status" value="1"/>
</dbReference>
<evidence type="ECO:0000256" key="8">
    <source>
        <dbReference type="ARBA" id="ARBA00023303"/>
    </source>
</evidence>
<dbReference type="Pfam" id="PF00876">
    <property type="entry name" value="Innexin"/>
    <property type="match status" value="1"/>
</dbReference>
<dbReference type="AlphaFoldDB" id="A0A7I8V8A3"/>
<comment type="subcellular location">
    <subcellularLocation>
        <location evidence="1 10">Cell membrane</location>
        <topology evidence="1 10">Multi-pass membrane protein</topology>
    </subcellularLocation>
</comment>
<dbReference type="PANTHER" id="PTHR11893">
    <property type="entry name" value="INNEXIN"/>
    <property type="match status" value="1"/>
</dbReference>
<reference evidence="11 12" key="1">
    <citation type="submission" date="2020-08" db="EMBL/GenBank/DDBJ databases">
        <authorList>
            <person name="Hejnol A."/>
        </authorList>
    </citation>
    <scope>NUCLEOTIDE SEQUENCE [LARGE SCALE GENOMIC DNA]</scope>
</reference>
<gene>
    <name evidence="10" type="primary">inx</name>
    <name evidence="11" type="ORF">DGYR_LOCUS1050</name>
</gene>
<comment type="caution">
    <text evidence="11">The sequence shown here is derived from an EMBL/GenBank/DDBJ whole genome shotgun (WGS) entry which is preliminary data.</text>
</comment>
<comment type="similarity">
    <text evidence="10">Belongs to the pannexin family.</text>
</comment>
<keyword evidence="3" id="KW-1003">Cell membrane</keyword>
<organism evidence="11 12">
    <name type="scientific">Dimorphilus gyrociliatus</name>
    <dbReference type="NCBI Taxonomy" id="2664684"/>
    <lineage>
        <taxon>Eukaryota</taxon>
        <taxon>Metazoa</taxon>
        <taxon>Spiralia</taxon>
        <taxon>Lophotrochozoa</taxon>
        <taxon>Annelida</taxon>
        <taxon>Polychaeta</taxon>
        <taxon>Polychaeta incertae sedis</taxon>
        <taxon>Dinophilidae</taxon>
        <taxon>Dimorphilus</taxon>
    </lineage>
</organism>
<dbReference type="GlyCosmos" id="A0A7I8V8A3">
    <property type="glycosylation" value="1 site, No reported glycans"/>
</dbReference>
<evidence type="ECO:0000313" key="11">
    <source>
        <dbReference type="EMBL" id="CAD5111819.1"/>
    </source>
</evidence>
<feature type="transmembrane region" description="Helical" evidence="10">
    <location>
        <begin position="97"/>
        <end position="119"/>
    </location>
</feature>
<evidence type="ECO:0000256" key="3">
    <source>
        <dbReference type="ARBA" id="ARBA00022475"/>
    </source>
</evidence>
<keyword evidence="7 10" id="KW-0472">Membrane</keyword>
<keyword evidence="2 10" id="KW-0813">Transport</keyword>
<evidence type="ECO:0000256" key="4">
    <source>
        <dbReference type="ARBA" id="ARBA00022692"/>
    </source>
</evidence>
<keyword evidence="9" id="KW-0325">Glycoprotein</keyword>
<dbReference type="GO" id="GO:0005921">
    <property type="term" value="C:gap junction"/>
    <property type="evidence" value="ECO:0007669"/>
    <property type="project" value="UniProtKB-UniRule"/>
</dbReference>
<dbReference type="GO" id="GO:0005886">
    <property type="term" value="C:plasma membrane"/>
    <property type="evidence" value="ECO:0007669"/>
    <property type="project" value="UniProtKB-SubCell"/>
</dbReference>
<dbReference type="PRINTS" id="PR01262">
    <property type="entry name" value="INNEXIN"/>
</dbReference>
<keyword evidence="6 10" id="KW-0406">Ion transport</keyword>
<sequence>MFDKALQALIKFGTAADTFSDRLNSKYTSALLVLFCVLVSTKQYVGEPISCWCPANYASTHIDFANKVCWVTNTYYFSFNDTKLLTRKSKPLKYINYYQWVPLILIAQAILFIVPRVFWKSLNTRKGISIMSLVDSIYELQKPGAIDPVKRREVMNYAVKHFTRFLIDVDRKKQIAAIRNSFSVSARSCYLSILFITTKIMYFTNAFGQLFLLNLLFTMKTRYKVFGIQVWRELDEDIWTTAIYFPRVTMCDFKVRRLGSVHKETLQCALTVNLFNEKVYIFIWFWFVIVSTVSFLSLLKWIMLIAIERFSVRYVGDRLMAMKLIWNLDYDHSSNNVNITEENFEQQLDNIPEETLVRNFVVNFLRRDGILILRLLSEHATDLIASEAIVSLFELYKQTRSLYRLSTEEQSTISRLRKYEKGSKKKLKV</sequence>
<evidence type="ECO:0000256" key="7">
    <source>
        <dbReference type="ARBA" id="ARBA00023136"/>
    </source>
</evidence>
<dbReference type="OrthoDB" id="5867527at2759"/>
<evidence type="ECO:0000313" key="12">
    <source>
        <dbReference type="Proteomes" id="UP000549394"/>
    </source>
</evidence>
<protein>
    <recommendedName>
        <fullName evidence="10">Innexin</fullName>
    </recommendedName>
</protein>
<name>A0A7I8V8A3_9ANNE</name>
<proteinExistence type="inferred from homology"/>
<evidence type="ECO:0000256" key="6">
    <source>
        <dbReference type="ARBA" id="ARBA00023065"/>
    </source>
</evidence>
<feature type="transmembrane region" description="Helical" evidence="10">
    <location>
        <begin position="279"/>
        <end position="299"/>
    </location>
</feature>